<protein>
    <submittedName>
        <fullName evidence="2">Uncharacterized protein</fullName>
    </submittedName>
</protein>
<dbReference type="KEGG" id="bse:Bsel_2547"/>
<dbReference type="InterPro" id="IPR018708">
    <property type="entry name" value="DUF2225"/>
</dbReference>
<accession>D6XXK6</accession>
<dbReference type="HOGENOM" id="CLU_074582_1_0_9"/>
<dbReference type="Pfam" id="PF09986">
    <property type="entry name" value="DUF2225"/>
    <property type="match status" value="1"/>
</dbReference>
<evidence type="ECO:0000256" key="1">
    <source>
        <dbReference type="PROSITE-ProRule" id="PRU00339"/>
    </source>
</evidence>
<dbReference type="SUPFAM" id="SSF81901">
    <property type="entry name" value="HCP-like"/>
    <property type="match status" value="1"/>
</dbReference>
<dbReference type="InterPro" id="IPR011990">
    <property type="entry name" value="TPR-like_helical_dom_sf"/>
</dbReference>
<proteinExistence type="predicted"/>
<dbReference type="EMBL" id="CP001791">
    <property type="protein sequence ID" value="ADI00049.1"/>
    <property type="molecule type" value="Genomic_DNA"/>
</dbReference>
<dbReference type="Gene3D" id="1.25.40.10">
    <property type="entry name" value="Tetratricopeptide repeat domain"/>
    <property type="match status" value="1"/>
</dbReference>
<name>D6XXK6_BACIE</name>
<keyword evidence="3" id="KW-1185">Reference proteome</keyword>
<evidence type="ECO:0000313" key="2">
    <source>
        <dbReference type="EMBL" id="ADI00049.1"/>
    </source>
</evidence>
<evidence type="ECO:0000313" key="3">
    <source>
        <dbReference type="Proteomes" id="UP000000271"/>
    </source>
</evidence>
<dbReference type="eggNOG" id="COG1655">
    <property type="taxonomic scope" value="Bacteria"/>
</dbReference>
<gene>
    <name evidence="2" type="ordered locus">Bsel_2547</name>
</gene>
<sequence>MTQTIPPFYDKNMTCDICTHSFTTKKMRSRFIRVDQVENDFYKTYKDPLLNPLLYEAAVCPECGYSFTDSFLPVKKEELKEAFQNQVSSSWKKRDFGGERDYETALTIMKLTLLSAKVTSQPYGLMGSICLRIAWLHRYQEKSSEEARFLDQAAVQYEKSFLEGDFRDIAMSELALLFILGECYRRTGNKEKARKYFSKVIEHKDKHLEPNLVERTREQWYETKAN</sequence>
<dbReference type="RefSeq" id="WP_013173470.1">
    <property type="nucleotide sequence ID" value="NC_014219.1"/>
</dbReference>
<dbReference type="InterPro" id="IPR019734">
    <property type="entry name" value="TPR_rpt"/>
</dbReference>
<dbReference type="Proteomes" id="UP000000271">
    <property type="component" value="Chromosome"/>
</dbReference>
<reference evidence="2" key="1">
    <citation type="submission" date="2009-10" db="EMBL/GenBank/DDBJ databases">
        <title>Complete sequence of Bacillus selenitireducens MLS10.</title>
        <authorList>
            <consortium name="US DOE Joint Genome Institute"/>
            <person name="Lucas S."/>
            <person name="Copeland A."/>
            <person name="Lapidus A."/>
            <person name="Glavina del Rio T."/>
            <person name="Dalin E."/>
            <person name="Tice H."/>
            <person name="Bruce D."/>
            <person name="Goodwin L."/>
            <person name="Pitluck S."/>
            <person name="Sims D."/>
            <person name="Brettin T."/>
            <person name="Detter J.C."/>
            <person name="Han C."/>
            <person name="Larimer F."/>
            <person name="Land M."/>
            <person name="Hauser L."/>
            <person name="Kyrpides N."/>
            <person name="Ovchinnikova G."/>
            <person name="Stolz J."/>
        </authorList>
    </citation>
    <scope>NUCLEOTIDE SEQUENCE [LARGE SCALE GENOMIC DNA]</scope>
    <source>
        <strain evidence="2">MLS10</strain>
    </source>
</reference>
<dbReference type="PROSITE" id="PS50005">
    <property type="entry name" value="TPR"/>
    <property type="match status" value="1"/>
</dbReference>
<dbReference type="AlphaFoldDB" id="D6XXK6"/>
<keyword evidence="1" id="KW-0802">TPR repeat</keyword>
<organism evidence="2 3">
    <name type="scientific">Bacillus selenitireducens (strain ATCC 700615 / DSM 15326 / MLS10)</name>
    <dbReference type="NCBI Taxonomy" id="439292"/>
    <lineage>
        <taxon>Bacteria</taxon>
        <taxon>Bacillati</taxon>
        <taxon>Bacillota</taxon>
        <taxon>Bacilli</taxon>
        <taxon>Bacillales</taxon>
        <taxon>Bacillaceae</taxon>
        <taxon>Salisediminibacterium</taxon>
    </lineage>
</organism>
<dbReference type="SMART" id="SM00028">
    <property type="entry name" value="TPR"/>
    <property type="match status" value="1"/>
</dbReference>
<feature type="repeat" description="TPR" evidence="1">
    <location>
        <begin position="174"/>
        <end position="207"/>
    </location>
</feature>
<dbReference type="STRING" id="439292.Bsel_2547"/>